<evidence type="ECO:0000313" key="4">
    <source>
        <dbReference type="EMBL" id="CAJ0564795.1"/>
    </source>
</evidence>
<gene>
    <name evidence="4" type="ORF">MSPICULIGERA_LOCUS3463</name>
</gene>
<dbReference type="InterPro" id="IPR006029">
    <property type="entry name" value="Neurotrans-gated_channel_TM"/>
</dbReference>
<evidence type="ECO:0000259" key="3">
    <source>
        <dbReference type="Pfam" id="PF02932"/>
    </source>
</evidence>
<dbReference type="GO" id="GO:0004888">
    <property type="term" value="F:transmembrane signaling receptor activity"/>
    <property type="evidence" value="ECO:0007669"/>
    <property type="project" value="InterPro"/>
</dbReference>
<comment type="subcellular location">
    <subcellularLocation>
        <location evidence="1">Membrane</location>
        <topology evidence="1">Multi-pass membrane protein</topology>
    </subcellularLocation>
</comment>
<reference evidence="4" key="1">
    <citation type="submission" date="2023-06" db="EMBL/GenBank/DDBJ databases">
        <authorList>
            <person name="Delattre M."/>
        </authorList>
    </citation>
    <scope>NUCLEOTIDE SEQUENCE</scope>
    <source>
        <strain evidence="4">AF72</strain>
    </source>
</reference>
<name>A0AA36CA75_9BILA</name>
<dbReference type="InterPro" id="IPR006201">
    <property type="entry name" value="Neur_channel"/>
</dbReference>
<feature type="transmembrane region" description="Helical" evidence="2">
    <location>
        <begin position="128"/>
        <end position="146"/>
    </location>
</feature>
<dbReference type="InterPro" id="IPR038050">
    <property type="entry name" value="Neuro_actylchol_rec"/>
</dbReference>
<accession>A0AA36CA75</accession>
<sequence>MDWNGTVTHRQRIELNIPCSSEPSEYPWGNATCQILWRSEHSQESMRLVWDDTTYGQFGTGERLVGDLRMVQVDFTAHEHQKDFSSYDELTISFTFKRSLNKTVYLFFFPSILFIGISWLSFLLGPMAITRAILVMSSFILLYLHYYFNMAGLPETSGITSLDIWKLFSLLFVFGVLVELVSVSCMASIGRSRSIQACCRSKKKKGKYEMEPLYEELNDLRQRKTRRTCRCDPALHHHCSMRWATGVFHCETCRQTVNFVDMFEKENRYLDRFELEIQNDDPYSSTEEAKMLRKRRNFIHLTCLSANEQMTQKVNAVWKCDDCRPEAKTPTFADLGV</sequence>
<keyword evidence="5" id="KW-1185">Reference proteome</keyword>
<dbReference type="Proteomes" id="UP001177023">
    <property type="component" value="Unassembled WGS sequence"/>
</dbReference>
<keyword evidence="2" id="KW-0472">Membrane</keyword>
<dbReference type="GO" id="GO:0016020">
    <property type="term" value="C:membrane"/>
    <property type="evidence" value="ECO:0007669"/>
    <property type="project" value="UniProtKB-SubCell"/>
</dbReference>
<evidence type="ECO:0000256" key="2">
    <source>
        <dbReference type="SAM" id="Phobius"/>
    </source>
</evidence>
<dbReference type="GO" id="GO:0005230">
    <property type="term" value="F:extracellular ligand-gated monoatomic ion channel activity"/>
    <property type="evidence" value="ECO:0007669"/>
    <property type="project" value="InterPro"/>
</dbReference>
<evidence type="ECO:0000256" key="1">
    <source>
        <dbReference type="ARBA" id="ARBA00004141"/>
    </source>
</evidence>
<protein>
    <recommendedName>
        <fullName evidence="3">Neurotransmitter-gated ion-channel transmembrane domain-containing protein</fullName>
    </recommendedName>
</protein>
<feature type="transmembrane region" description="Helical" evidence="2">
    <location>
        <begin position="104"/>
        <end position="122"/>
    </location>
</feature>
<dbReference type="Gene3D" id="1.20.58.390">
    <property type="entry name" value="Neurotransmitter-gated ion-channel transmembrane domain"/>
    <property type="match status" value="1"/>
</dbReference>
<feature type="transmembrane region" description="Helical" evidence="2">
    <location>
        <begin position="167"/>
        <end position="189"/>
    </location>
</feature>
<dbReference type="InterPro" id="IPR036734">
    <property type="entry name" value="Neur_chan_lig-bd_sf"/>
</dbReference>
<dbReference type="SUPFAM" id="SSF63712">
    <property type="entry name" value="Nicotinic receptor ligand binding domain-like"/>
    <property type="match status" value="1"/>
</dbReference>
<dbReference type="InterPro" id="IPR036719">
    <property type="entry name" value="Neuro-gated_channel_TM_sf"/>
</dbReference>
<dbReference type="AlphaFoldDB" id="A0AA36CA75"/>
<feature type="domain" description="Neurotransmitter-gated ion-channel transmembrane" evidence="3">
    <location>
        <begin position="109"/>
        <end position="257"/>
    </location>
</feature>
<keyword evidence="2" id="KW-0812">Transmembrane</keyword>
<feature type="non-terminal residue" evidence="4">
    <location>
        <position position="337"/>
    </location>
</feature>
<keyword evidence="2" id="KW-1133">Transmembrane helix</keyword>
<dbReference type="SUPFAM" id="SSF90112">
    <property type="entry name" value="Neurotransmitter-gated ion-channel transmembrane pore"/>
    <property type="match status" value="1"/>
</dbReference>
<comment type="caution">
    <text evidence="4">The sequence shown here is derived from an EMBL/GenBank/DDBJ whole genome shotgun (WGS) entry which is preliminary data.</text>
</comment>
<evidence type="ECO:0000313" key="5">
    <source>
        <dbReference type="Proteomes" id="UP001177023"/>
    </source>
</evidence>
<dbReference type="Pfam" id="PF02932">
    <property type="entry name" value="Neur_chan_memb"/>
    <property type="match status" value="1"/>
</dbReference>
<dbReference type="PANTHER" id="PTHR18945">
    <property type="entry name" value="NEUROTRANSMITTER GATED ION CHANNEL"/>
    <property type="match status" value="1"/>
</dbReference>
<proteinExistence type="predicted"/>
<dbReference type="EMBL" id="CATQJA010000916">
    <property type="protein sequence ID" value="CAJ0564795.1"/>
    <property type="molecule type" value="Genomic_DNA"/>
</dbReference>
<organism evidence="4 5">
    <name type="scientific">Mesorhabditis spiculigera</name>
    <dbReference type="NCBI Taxonomy" id="96644"/>
    <lineage>
        <taxon>Eukaryota</taxon>
        <taxon>Metazoa</taxon>
        <taxon>Ecdysozoa</taxon>
        <taxon>Nematoda</taxon>
        <taxon>Chromadorea</taxon>
        <taxon>Rhabditida</taxon>
        <taxon>Rhabditina</taxon>
        <taxon>Rhabditomorpha</taxon>
        <taxon>Rhabditoidea</taxon>
        <taxon>Rhabditidae</taxon>
        <taxon>Mesorhabditinae</taxon>
        <taxon>Mesorhabditis</taxon>
    </lineage>
</organism>
<dbReference type="Gene3D" id="2.70.170.10">
    <property type="entry name" value="Neurotransmitter-gated ion-channel ligand-binding domain"/>
    <property type="match status" value="1"/>
</dbReference>